<dbReference type="PANTHER" id="PTHR48105">
    <property type="entry name" value="THIOREDOXIN REDUCTASE 1-RELATED-RELATED"/>
    <property type="match status" value="1"/>
</dbReference>
<dbReference type="InterPro" id="IPR050097">
    <property type="entry name" value="Ferredoxin-NADP_redctase_2"/>
</dbReference>
<dbReference type="RefSeq" id="WP_188876961.1">
    <property type="nucleotide sequence ID" value="NZ_BMOQ01000002.1"/>
</dbReference>
<evidence type="ECO:0000313" key="5">
    <source>
        <dbReference type="EMBL" id="GGN08719.1"/>
    </source>
</evidence>
<feature type="compositionally biased region" description="Acidic residues" evidence="3">
    <location>
        <begin position="114"/>
        <end position="127"/>
    </location>
</feature>
<organism evidence="5 6">
    <name type="scientific">Halarchaeum nitratireducens</name>
    <dbReference type="NCBI Taxonomy" id="489913"/>
    <lineage>
        <taxon>Archaea</taxon>
        <taxon>Methanobacteriati</taxon>
        <taxon>Methanobacteriota</taxon>
        <taxon>Stenosarchaea group</taxon>
        <taxon>Halobacteria</taxon>
        <taxon>Halobacteriales</taxon>
        <taxon>Halobacteriaceae</taxon>
    </lineage>
</organism>
<dbReference type="Gene3D" id="3.50.50.60">
    <property type="entry name" value="FAD/NAD(P)-binding domain"/>
    <property type="match status" value="2"/>
</dbReference>
<name>A0A830G7X3_9EURY</name>
<protein>
    <submittedName>
        <fullName evidence="5">Thioredoxin reductase</fullName>
    </submittedName>
</protein>
<evidence type="ECO:0000256" key="3">
    <source>
        <dbReference type="SAM" id="MobiDB-lite"/>
    </source>
</evidence>
<comment type="caution">
    <text evidence="5">The sequence shown here is derived from an EMBL/GenBank/DDBJ whole genome shotgun (WGS) entry which is preliminary data.</text>
</comment>
<dbReference type="InterPro" id="IPR002938">
    <property type="entry name" value="FAD-bd"/>
</dbReference>
<dbReference type="OrthoDB" id="214187at2157"/>
<feature type="domain" description="FAD-binding" evidence="4">
    <location>
        <begin position="9"/>
        <end position="40"/>
    </location>
</feature>
<feature type="region of interest" description="Disordered" evidence="3">
    <location>
        <begin position="110"/>
        <end position="130"/>
    </location>
</feature>
<dbReference type="Proteomes" id="UP000608850">
    <property type="component" value="Unassembled WGS sequence"/>
</dbReference>
<dbReference type="InterPro" id="IPR036188">
    <property type="entry name" value="FAD/NAD-bd_sf"/>
</dbReference>
<reference evidence="5 6" key="1">
    <citation type="journal article" date="2019" name="Int. J. Syst. Evol. Microbiol.">
        <title>The Global Catalogue of Microorganisms (GCM) 10K type strain sequencing project: providing services to taxonomists for standard genome sequencing and annotation.</title>
        <authorList>
            <consortium name="The Broad Institute Genomics Platform"/>
            <consortium name="The Broad Institute Genome Sequencing Center for Infectious Disease"/>
            <person name="Wu L."/>
            <person name="Ma J."/>
        </authorList>
    </citation>
    <scope>NUCLEOTIDE SEQUENCE [LARGE SCALE GENOMIC DNA]</scope>
    <source>
        <strain evidence="5 6">JCM 16331</strain>
    </source>
</reference>
<dbReference type="Pfam" id="PF01494">
    <property type="entry name" value="FAD_binding_3"/>
    <property type="match status" value="1"/>
</dbReference>
<keyword evidence="1" id="KW-0285">Flavoprotein</keyword>
<dbReference type="SUPFAM" id="SSF51905">
    <property type="entry name" value="FAD/NAD(P)-binding domain"/>
    <property type="match status" value="1"/>
</dbReference>
<keyword evidence="6" id="KW-1185">Reference proteome</keyword>
<evidence type="ECO:0000313" key="6">
    <source>
        <dbReference type="Proteomes" id="UP000608850"/>
    </source>
</evidence>
<dbReference type="GO" id="GO:0071949">
    <property type="term" value="F:FAD binding"/>
    <property type="evidence" value="ECO:0007669"/>
    <property type="project" value="InterPro"/>
</dbReference>
<keyword evidence="2" id="KW-0560">Oxidoreductase</keyword>
<gene>
    <name evidence="5" type="ORF">GCM10009021_05170</name>
</gene>
<dbReference type="GO" id="GO:0016491">
    <property type="term" value="F:oxidoreductase activity"/>
    <property type="evidence" value="ECO:0007669"/>
    <property type="project" value="UniProtKB-KW"/>
</dbReference>
<evidence type="ECO:0000259" key="4">
    <source>
        <dbReference type="Pfam" id="PF01494"/>
    </source>
</evidence>
<accession>A0A830G7X3</accession>
<sequence>MSEHAARTVDVAVVGGGPSGASAAVFTARYGLDTLVFDRGVAALFTARYGLDTLVFDRGVAALPRSAFLENYPGFPAGIDVETYRALLRDHLDEAGADLAADTVEAVEHAADADEREDGESGNDDAEDGARFVVTTADGRRVRARHVVAASWYDGAYLRPVVGDGAYEAHEHDGDDHEHFDGDYPDADGRTEVTGLYVVAPAGQRNAQAVVAAGQGAHVARRLVKDVRLADGYPEELAEHYDWLRSASEFSGDWGERERWREWFDERVPEEREGDDDIADLRESYVDAAFETRRDPDEVEDLRERAHDRLLDHLDDDRIRAYAAEHDLRDG</sequence>
<evidence type="ECO:0000256" key="1">
    <source>
        <dbReference type="ARBA" id="ARBA00022630"/>
    </source>
</evidence>
<dbReference type="EMBL" id="BMOQ01000002">
    <property type="protein sequence ID" value="GGN08719.1"/>
    <property type="molecule type" value="Genomic_DNA"/>
</dbReference>
<dbReference type="AlphaFoldDB" id="A0A830G7X3"/>
<evidence type="ECO:0000256" key="2">
    <source>
        <dbReference type="ARBA" id="ARBA00023002"/>
    </source>
</evidence>
<proteinExistence type="predicted"/>